<dbReference type="EMBL" id="VFIY01000001">
    <property type="protein sequence ID" value="TPD64001.1"/>
    <property type="molecule type" value="Genomic_DNA"/>
</dbReference>
<dbReference type="Gene3D" id="1.10.260.40">
    <property type="entry name" value="lambda repressor-like DNA-binding domains"/>
    <property type="match status" value="1"/>
</dbReference>
<dbReference type="CDD" id="cd00093">
    <property type="entry name" value="HTH_XRE"/>
    <property type="match status" value="1"/>
</dbReference>
<dbReference type="GO" id="GO:0003677">
    <property type="term" value="F:DNA binding"/>
    <property type="evidence" value="ECO:0007669"/>
    <property type="project" value="InterPro"/>
</dbReference>
<dbReference type="InterPro" id="IPR010982">
    <property type="entry name" value="Lambda_DNA-bd_dom_sf"/>
</dbReference>
<dbReference type="RefSeq" id="WP_139937761.1">
    <property type="nucleotide sequence ID" value="NZ_JBHSYP010000003.1"/>
</dbReference>
<accession>A0A501PWA2</accession>
<dbReference type="AlphaFoldDB" id="A0A501PWA2"/>
<dbReference type="InterPro" id="IPR001387">
    <property type="entry name" value="Cro/C1-type_HTH"/>
</dbReference>
<evidence type="ECO:0000313" key="3">
    <source>
        <dbReference type="Proteomes" id="UP000319148"/>
    </source>
</evidence>
<proteinExistence type="predicted"/>
<feature type="domain" description="HTH cro/C1-type" evidence="1">
    <location>
        <begin position="17"/>
        <end position="71"/>
    </location>
</feature>
<evidence type="ECO:0000313" key="2">
    <source>
        <dbReference type="EMBL" id="TPD64001.1"/>
    </source>
</evidence>
<gene>
    <name evidence="2" type="ORF">FIV46_00045</name>
</gene>
<dbReference type="SUPFAM" id="SSF47413">
    <property type="entry name" value="lambda repressor-like DNA-binding domains"/>
    <property type="match status" value="1"/>
</dbReference>
<dbReference type="SMART" id="SM00530">
    <property type="entry name" value="HTH_XRE"/>
    <property type="match status" value="1"/>
</dbReference>
<dbReference type="Pfam" id="PF01381">
    <property type="entry name" value="HTH_3"/>
    <property type="match status" value="1"/>
</dbReference>
<evidence type="ECO:0000259" key="1">
    <source>
        <dbReference type="PROSITE" id="PS50943"/>
    </source>
</evidence>
<dbReference type="PROSITE" id="PS50943">
    <property type="entry name" value="HTH_CROC1"/>
    <property type="match status" value="1"/>
</dbReference>
<protein>
    <submittedName>
        <fullName evidence="2">Helix-turn-helix transcriptional regulator</fullName>
    </submittedName>
</protein>
<dbReference type="OrthoDB" id="9803379at2"/>
<comment type="caution">
    <text evidence="2">The sequence shown here is derived from an EMBL/GenBank/DDBJ whole genome shotgun (WGS) entry which is preliminary data.</text>
</comment>
<reference evidence="3" key="1">
    <citation type="submission" date="2019-06" db="EMBL/GenBank/DDBJ databases">
        <title>The complete genome of Emcibacter congregatus ZYLT.</title>
        <authorList>
            <person name="Zhao Z."/>
        </authorList>
    </citation>
    <scope>NUCLEOTIDE SEQUENCE [LARGE SCALE GENOMIC DNA]</scope>
    <source>
        <strain evidence="3">MCCC 1A06723</strain>
    </source>
</reference>
<name>A0A501PWA2_9PROT</name>
<sequence length="80" mass="9242">MKKSVFTKKYKKLRELLVQYRDEANVSQVELAKRLGTRQTFISKCELGERRVDVVEMMLIADALGIDPVDVIKELKKVSD</sequence>
<keyword evidence="3" id="KW-1185">Reference proteome</keyword>
<organism evidence="2 3">
    <name type="scientific">Emcibacter nanhaiensis</name>
    <dbReference type="NCBI Taxonomy" id="1505037"/>
    <lineage>
        <taxon>Bacteria</taxon>
        <taxon>Pseudomonadati</taxon>
        <taxon>Pseudomonadota</taxon>
        <taxon>Alphaproteobacteria</taxon>
        <taxon>Emcibacterales</taxon>
        <taxon>Emcibacteraceae</taxon>
        <taxon>Emcibacter</taxon>
    </lineage>
</organism>
<dbReference type="Proteomes" id="UP000319148">
    <property type="component" value="Unassembled WGS sequence"/>
</dbReference>